<feature type="signal peptide" evidence="1">
    <location>
        <begin position="1"/>
        <end position="32"/>
    </location>
</feature>
<dbReference type="RefSeq" id="WP_133554717.1">
    <property type="nucleotide sequence ID" value="NZ_SNWM01000002.1"/>
</dbReference>
<keyword evidence="3" id="KW-0326">Glycosidase</keyword>
<dbReference type="SUPFAM" id="SSF51011">
    <property type="entry name" value="Glycosyl hydrolase domain"/>
    <property type="match status" value="1"/>
</dbReference>
<feature type="chain" id="PRO_5020611630" evidence="1">
    <location>
        <begin position="33"/>
        <end position="461"/>
    </location>
</feature>
<organism evidence="3 4">
    <name type="scientific">Pedobacter duraquae</name>
    <dbReference type="NCBI Taxonomy" id="425511"/>
    <lineage>
        <taxon>Bacteria</taxon>
        <taxon>Pseudomonadati</taxon>
        <taxon>Bacteroidota</taxon>
        <taxon>Sphingobacteriia</taxon>
        <taxon>Sphingobacteriales</taxon>
        <taxon>Sphingobacteriaceae</taxon>
        <taxon>Pedobacter</taxon>
    </lineage>
</organism>
<dbReference type="GO" id="GO:0009313">
    <property type="term" value="P:oligosaccharide catabolic process"/>
    <property type="evidence" value="ECO:0007669"/>
    <property type="project" value="TreeGrafter"/>
</dbReference>
<dbReference type="SUPFAM" id="SSF51445">
    <property type="entry name" value="(Trans)glycosidases"/>
    <property type="match status" value="1"/>
</dbReference>
<dbReference type="Pfam" id="PF00128">
    <property type="entry name" value="Alpha-amylase"/>
    <property type="match status" value="2"/>
</dbReference>
<dbReference type="Proteomes" id="UP000295499">
    <property type="component" value="Unassembled WGS sequence"/>
</dbReference>
<dbReference type="InterPro" id="IPR013780">
    <property type="entry name" value="Glyco_hydro_b"/>
</dbReference>
<name>A0A4R6ILD4_9SPHI</name>
<dbReference type="OrthoDB" id="9806009at2"/>
<dbReference type="PANTHER" id="PTHR10357">
    <property type="entry name" value="ALPHA-AMYLASE FAMILY MEMBER"/>
    <property type="match status" value="1"/>
</dbReference>
<dbReference type="InterPro" id="IPR006047">
    <property type="entry name" value="GH13_cat_dom"/>
</dbReference>
<comment type="caution">
    <text evidence="3">The sequence shown here is derived from an EMBL/GenBank/DDBJ whole genome shotgun (WGS) entry which is preliminary data.</text>
</comment>
<dbReference type="InterPro" id="IPR017853">
    <property type="entry name" value="GH"/>
</dbReference>
<dbReference type="Gene3D" id="2.60.40.1180">
    <property type="entry name" value="Golgi alpha-mannosidase II"/>
    <property type="match status" value="1"/>
</dbReference>
<dbReference type="AlphaFoldDB" id="A0A4R6ILD4"/>
<gene>
    <name evidence="3" type="ORF">CLV32_1925</name>
</gene>
<dbReference type="PANTHER" id="PTHR10357:SF205">
    <property type="entry name" value="O-GLYCOSYL HYDROLASE FAMILY 13"/>
    <property type="match status" value="1"/>
</dbReference>
<dbReference type="CDD" id="cd11313">
    <property type="entry name" value="AmyAc_arch_bac_AmyA"/>
    <property type="match status" value="1"/>
</dbReference>
<keyword evidence="4" id="KW-1185">Reference proteome</keyword>
<evidence type="ECO:0000259" key="2">
    <source>
        <dbReference type="SMART" id="SM00642"/>
    </source>
</evidence>
<dbReference type="Gene3D" id="3.20.20.80">
    <property type="entry name" value="Glycosidases"/>
    <property type="match status" value="1"/>
</dbReference>
<sequence length="461" mass="52252">MKNMLFPLRKNKIPLLVMTAIFCLVKPAISFAQTAFNYPSQYGKPFKGVPDRADVMMYQVNTRSFSKDGNFKGVTARLDSIKALGINVIYLMPIYQVGVLKGSNSPYATQNYDEVGREFGTLQDLRELVDGAHQLKMAVLLDVVANHTSWDHPWITNKDWYAQDSVGNIKYPRDWKDVAQLNFKNNDMRMSLIHSIKSWVYKANVDGFRCDFVDGPPMDFWQQLNDTLHTIKSHKLLMLAEGESPKYFKAGFDYTFGFRYFGNLKSIYSKHRSVKTIDSMNVKEYSGASEGQAVVRYVTNHDVNSSDGTPLELFGGKKGSMAAFVVIAYMKGIPMVYNGQEIATPFRLTFPFTRNKIDWSLAQTNQDVTSEYKKVIAFRNKSKAIRRGTLNAYSSDDVCVFTKQSGKEQVLVLSNLRNQSVNYAVPDGLSTSGWKDAFTGKAVTVDREVKMEPFQYIVLTK</sequence>
<dbReference type="EMBL" id="SNWM01000002">
    <property type="protein sequence ID" value="TDO22940.1"/>
    <property type="molecule type" value="Genomic_DNA"/>
</dbReference>
<dbReference type="SMART" id="SM00642">
    <property type="entry name" value="Aamy"/>
    <property type="match status" value="1"/>
</dbReference>
<evidence type="ECO:0000313" key="4">
    <source>
        <dbReference type="Proteomes" id="UP000295499"/>
    </source>
</evidence>
<evidence type="ECO:0000313" key="3">
    <source>
        <dbReference type="EMBL" id="TDO22940.1"/>
    </source>
</evidence>
<keyword evidence="1" id="KW-0732">Signal</keyword>
<keyword evidence="3" id="KW-0378">Hydrolase</keyword>
<accession>A0A4R6ILD4</accession>
<evidence type="ECO:0000256" key="1">
    <source>
        <dbReference type="SAM" id="SignalP"/>
    </source>
</evidence>
<protein>
    <submittedName>
        <fullName evidence="3">Glycosidase</fullName>
    </submittedName>
</protein>
<feature type="domain" description="Glycosyl hydrolase family 13 catalytic" evidence="2">
    <location>
        <begin position="59"/>
        <end position="379"/>
    </location>
</feature>
<reference evidence="3 4" key="1">
    <citation type="submission" date="2019-03" db="EMBL/GenBank/DDBJ databases">
        <title>Genomic Encyclopedia of Archaeal and Bacterial Type Strains, Phase II (KMG-II): from individual species to whole genera.</title>
        <authorList>
            <person name="Goeker M."/>
        </authorList>
    </citation>
    <scope>NUCLEOTIDE SEQUENCE [LARGE SCALE GENOMIC DNA]</scope>
    <source>
        <strain evidence="3 4">DSM 19034</strain>
    </source>
</reference>
<dbReference type="GO" id="GO:0004556">
    <property type="term" value="F:alpha-amylase activity"/>
    <property type="evidence" value="ECO:0007669"/>
    <property type="project" value="TreeGrafter"/>
</dbReference>
<proteinExistence type="predicted"/>